<feature type="transmembrane region" description="Helical" evidence="6">
    <location>
        <begin position="234"/>
        <end position="254"/>
    </location>
</feature>
<evidence type="ECO:0000259" key="7">
    <source>
        <dbReference type="Pfam" id="PF02687"/>
    </source>
</evidence>
<feature type="transmembrane region" description="Helical" evidence="6">
    <location>
        <begin position="60"/>
        <end position="83"/>
    </location>
</feature>
<feature type="transmembrane region" description="Helical" evidence="6">
    <location>
        <begin position="203"/>
        <end position="222"/>
    </location>
</feature>
<evidence type="ECO:0000256" key="4">
    <source>
        <dbReference type="ARBA" id="ARBA00022989"/>
    </source>
</evidence>
<feature type="transmembrane region" description="Helical" evidence="6">
    <location>
        <begin position="530"/>
        <end position="553"/>
    </location>
</feature>
<comment type="subcellular location">
    <subcellularLocation>
        <location evidence="1">Cell membrane</location>
        <topology evidence="1">Multi-pass membrane protein</topology>
    </subcellularLocation>
</comment>
<feature type="transmembrane region" description="Helical" evidence="6">
    <location>
        <begin position="618"/>
        <end position="638"/>
    </location>
</feature>
<reference evidence="8 9" key="2">
    <citation type="journal article" date="2010" name="Stand. Genomic Sci.">
        <title>Complete genome sequence of Xylanimonas cellulosilytica type strain (XIL07).</title>
        <authorList>
            <person name="Foster B."/>
            <person name="Pukall R."/>
            <person name="Abt B."/>
            <person name="Nolan M."/>
            <person name="Glavina Del Rio T."/>
            <person name="Chen F."/>
            <person name="Lucas S."/>
            <person name="Tice H."/>
            <person name="Pitluck S."/>
            <person name="Cheng J.-F."/>
            <person name="Chertkov O."/>
            <person name="Brettin T."/>
            <person name="Han C."/>
            <person name="Detter J.C."/>
            <person name="Bruce D."/>
            <person name="Goodwin L."/>
            <person name="Ivanova N."/>
            <person name="Mavromatis K."/>
            <person name="Pati A."/>
            <person name="Mikhailova N."/>
            <person name="Chen A."/>
            <person name="Palaniappan K."/>
            <person name="Land M."/>
            <person name="Hauser L."/>
            <person name="Chang Y.-J."/>
            <person name="Jeffries C.D."/>
            <person name="Chain P."/>
            <person name="Rohde M."/>
            <person name="Goeker M."/>
            <person name="Bristow J."/>
            <person name="Eisen J.A."/>
            <person name="Markowitz V."/>
            <person name="Hugenholtz P."/>
            <person name="Kyrpides N.C."/>
            <person name="Klenk H.-P."/>
            <person name="Lapidus A."/>
        </authorList>
    </citation>
    <scope>NUCLEOTIDE SEQUENCE [LARGE SCALE GENOMIC DNA]</scope>
    <source>
        <strain evidence="9">DSM 15894 / CECT 5975 / LMG 20990 / XIL07</strain>
    </source>
</reference>
<feature type="transmembrane region" description="Helical" evidence="6">
    <location>
        <begin position="111"/>
        <end position="134"/>
    </location>
</feature>
<keyword evidence="9" id="KW-1185">Reference proteome</keyword>
<evidence type="ECO:0000313" key="8">
    <source>
        <dbReference type="EMBL" id="ACZ31734.1"/>
    </source>
</evidence>
<feature type="transmembrane region" description="Helical" evidence="6">
    <location>
        <begin position="283"/>
        <end position="303"/>
    </location>
</feature>
<feature type="transmembrane region" description="Helical" evidence="6">
    <location>
        <begin position="20"/>
        <end position="40"/>
    </location>
</feature>
<keyword evidence="4 6" id="KW-1133">Transmembrane helix</keyword>
<reference evidence="9" key="1">
    <citation type="submission" date="2009-11" db="EMBL/GenBank/DDBJ databases">
        <title>The complete chromosome of Xylanimonas cellulosilytica DSM 15894.</title>
        <authorList>
            <consortium name="US DOE Joint Genome Institute (JGI-PGF)"/>
            <person name="Lucas S."/>
            <person name="Copeland A."/>
            <person name="Lapidus A."/>
            <person name="Glavina del Rio T."/>
            <person name="Dalin E."/>
            <person name="Tice H."/>
            <person name="Bruce D."/>
            <person name="Goodwin L."/>
            <person name="Pitluck S."/>
            <person name="Kyrpides N."/>
            <person name="Mavromatis K."/>
            <person name="Ivanova N."/>
            <person name="Mikhailova N."/>
            <person name="Foster B."/>
            <person name="Clum A."/>
            <person name="Brettin T."/>
            <person name="Detter J.C."/>
            <person name="Han C."/>
            <person name="Larimer F."/>
            <person name="Land M."/>
            <person name="Hauser L."/>
            <person name="Markowitz V."/>
            <person name="Cheng J.F."/>
            <person name="Hugenholtz P."/>
            <person name="Woyke T."/>
            <person name="Wu D."/>
            <person name="Gehrich-Schroeter G."/>
            <person name="Schneider S."/>
            <person name="Pukall S.R."/>
            <person name="Klenk H.P."/>
            <person name="Eisen J.A."/>
        </authorList>
    </citation>
    <scope>NUCLEOTIDE SEQUENCE [LARGE SCALE GENOMIC DNA]</scope>
    <source>
        <strain evidence="9">DSM 15894 / CECT 5975 / LMG 20990 / XIL07</strain>
    </source>
</reference>
<dbReference type="Proteomes" id="UP000002255">
    <property type="component" value="Chromosome"/>
</dbReference>
<organism evidence="8 9">
    <name type="scientific">Xylanimonas cellulosilytica (strain DSM 15894 / JCM 12276 / CECT 5975 / KCTC 9989 / LMG 20990 / NBRC 107835 / XIL07)</name>
    <dbReference type="NCBI Taxonomy" id="446471"/>
    <lineage>
        <taxon>Bacteria</taxon>
        <taxon>Bacillati</taxon>
        <taxon>Actinomycetota</taxon>
        <taxon>Actinomycetes</taxon>
        <taxon>Micrococcales</taxon>
        <taxon>Promicromonosporaceae</taxon>
        <taxon>Xylanimonas</taxon>
    </lineage>
</organism>
<dbReference type="EMBL" id="CP001821">
    <property type="protein sequence ID" value="ACZ31734.1"/>
    <property type="molecule type" value="Genomic_DNA"/>
</dbReference>
<evidence type="ECO:0000256" key="3">
    <source>
        <dbReference type="ARBA" id="ARBA00022692"/>
    </source>
</evidence>
<dbReference type="HOGENOM" id="CLU_012341_2_0_11"/>
<feature type="domain" description="ABC3 transporter permease C-terminal" evidence="7">
    <location>
        <begin position="533"/>
        <end position="640"/>
    </location>
</feature>
<dbReference type="InterPro" id="IPR038766">
    <property type="entry name" value="Membrane_comp_ABC_pdt"/>
</dbReference>
<feature type="domain" description="ABC3 transporter permease C-terminal" evidence="7">
    <location>
        <begin position="62"/>
        <end position="183"/>
    </location>
</feature>
<dbReference type="eggNOG" id="COG0577">
    <property type="taxonomic scope" value="Bacteria"/>
</dbReference>
<dbReference type="PANTHER" id="PTHR30287:SF1">
    <property type="entry name" value="INNER MEMBRANE PROTEIN"/>
    <property type="match status" value="1"/>
</dbReference>
<keyword evidence="3 6" id="KW-0812">Transmembrane</keyword>
<evidence type="ECO:0000256" key="2">
    <source>
        <dbReference type="ARBA" id="ARBA00022475"/>
    </source>
</evidence>
<dbReference type="RefSeq" id="WP_012879476.1">
    <property type="nucleotide sequence ID" value="NC_013530.1"/>
</dbReference>
<evidence type="ECO:0000256" key="6">
    <source>
        <dbReference type="SAM" id="Phobius"/>
    </source>
</evidence>
<gene>
    <name evidence="8" type="ordered locus">Xcel_2720</name>
</gene>
<evidence type="ECO:0000256" key="1">
    <source>
        <dbReference type="ARBA" id="ARBA00004651"/>
    </source>
</evidence>
<dbReference type="InterPro" id="IPR003838">
    <property type="entry name" value="ABC3_permease_C"/>
</dbReference>
<dbReference type="GO" id="GO:0005886">
    <property type="term" value="C:plasma membrane"/>
    <property type="evidence" value="ECO:0007669"/>
    <property type="project" value="UniProtKB-SubCell"/>
</dbReference>
<dbReference type="AlphaFoldDB" id="D1BXU3"/>
<keyword evidence="2" id="KW-1003">Cell membrane</keyword>
<dbReference type="PANTHER" id="PTHR30287">
    <property type="entry name" value="MEMBRANE COMPONENT OF PREDICTED ABC SUPERFAMILY METABOLITE UPTAKE TRANSPORTER"/>
    <property type="match status" value="1"/>
</dbReference>
<name>D1BXU3_XYLCX</name>
<accession>D1BXU3</accession>
<dbReference type="STRING" id="446471.Xcel_2720"/>
<evidence type="ECO:0000313" key="9">
    <source>
        <dbReference type="Proteomes" id="UP000002255"/>
    </source>
</evidence>
<dbReference type="Pfam" id="PF02687">
    <property type="entry name" value="FtsX"/>
    <property type="match status" value="2"/>
</dbReference>
<feature type="transmembrane region" description="Helical" evidence="6">
    <location>
        <begin position="154"/>
        <end position="175"/>
    </location>
</feature>
<dbReference type="KEGG" id="xce:Xcel_2720"/>
<dbReference type="OrthoDB" id="3223244at2"/>
<evidence type="ECO:0000256" key="5">
    <source>
        <dbReference type="ARBA" id="ARBA00023136"/>
    </source>
</evidence>
<feature type="transmembrane region" description="Helical" evidence="6">
    <location>
        <begin position="574"/>
        <end position="598"/>
    </location>
</feature>
<proteinExistence type="predicted"/>
<protein>
    <recommendedName>
        <fullName evidence="7">ABC3 transporter permease C-terminal domain-containing protein</fullName>
    </recommendedName>
</protein>
<sequence length="648" mass="64335">MFSFTSSFTSSFALSAVRAYRSSFIGSFLVVVSAAALLSANGVLMETGLRGDAPLLTTVAASFAGTAILVVVLVVASTFASALRQRQAQFAVLRAVGATPAQVRSMVTAEVAVVFALAAPLGAVPGLFAATLLTPVLESGGIVPTGQELTLTPLPVVGAVILLFPTALLAARLAARKVTKVSPTAAVRGAAVESAQLTPARRAVAVTLLVAGVLVAGTPFAVPGTLGSAAGATSAFLLIGAAALAGPAIVGAVASRAAHATRSSSNAAAVLALVNSRGFSRRLTTAIIPLALLLALGTVQTGVNSSMVEAAGVQLRAGLGADAVITSPTGVTAEHLAAIDSSPRVDTVVSSTMVAAEAAVDPDLPGFWEPVGVHAVSGSTAGPSDAGLIDAGLTVAGPIDAGLIDVGLIDAGVSAGSLDDLTGPATIAASSESLFGTGKGVGDTVDLRFDGSTELTATIVAVYERGLAFGEYLIDVSSLPAQSQPAVADRLFVHGSADLTSLGTSVGLRSLSVDDYVAAMVGGAASQQDLSAVLLFVLIFFVAIGAANTLVMLTGARGAEFAVLRRIGAGRRQLTSMIAIESGFVIVTALVIGTLSVVPALLGVSYGLLGGFSLAIDWPVYGVLAAAVVLIAGVSMMGSARVGSRVRA</sequence>
<keyword evidence="5 6" id="KW-0472">Membrane</keyword>